<keyword evidence="3" id="KW-1185">Reference proteome</keyword>
<accession>A0A5C5XIQ1</accession>
<comment type="caution">
    <text evidence="2">The sequence shown here is derived from an EMBL/GenBank/DDBJ whole genome shotgun (WGS) entry which is preliminary data.</text>
</comment>
<evidence type="ECO:0000313" key="2">
    <source>
        <dbReference type="EMBL" id="TWT62900.1"/>
    </source>
</evidence>
<dbReference type="Gene3D" id="3.40.50.300">
    <property type="entry name" value="P-loop containing nucleotide triphosphate hydrolases"/>
    <property type="match status" value="1"/>
</dbReference>
<dbReference type="CDD" id="cd00009">
    <property type="entry name" value="AAA"/>
    <property type="match status" value="1"/>
</dbReference>
<proteinExistence type="predicted"/>
<dbReference type="Proteomes" id="UP000316095">
    <property type="component" value="Unassembled WGS sequence"/>
</dbReference>
<evidence type="ECO:0000259" key="1">
    <source>
        <dbReference type="Pfam" id="PF00004"/>
    </source>
</evidence>
<dbReference type="InterPro" id="IPR003959">
    <property type="entry name" value="ATPase_AAA_core"/>
</dbReference>
<sequence>MCRVIIEDNDDALRELPRQPTRPAWLERDVQLPFHKLSGTEFEILCFLLLRRMYPGDKIYYYGKTSDMGRDIMHHMSNGHVRLIQCKNLSASPSPSAIGEEMAKVYVNVHTKKIPQKPDEVVFFVSTDLKAKSQDLIESQDKWKDVADKHLAKYLKKNNETPSEELKDFARGWWPFGDRSAGIVITQDIQLHYPKLIDQFFDVKKVIEGGIDEIRNIVREENVINANQFSVLIEASKTESEFVPNKDCSPDEILLSFTKASKFLSQWPRTLGDSKWIERPELESILGRVKNQPHGTCILLGEPGCGKSALLAHLLHDFEKLQIPYLGIKADQISTKVSTEGKLSERMNLPALVTDCVKTIALTDKVVVVIDQLDALADLVDLHSERLNVLLNLINHLSEIPNVFIVASSRIFEFHHDARFHSINADHVELQLPSWEQVTEILVELDIDSSKWPETFREVLRIPQNLKLFVEHLCGKEEQHVYESYQEMLEGLWSLKVTKPANGSERSQLLDQIATEMSDREELWLPLALFDSSRAIVDELVSDGILTYGGSNRTIGFQHQTLFSHARARAIAKGVTDLYDYVFDRQNALFVRPTLWSTLVYLRSVSKQVYQLQINKLCSGQLRLHIQHLIMDFLGQLNDPDDFEEVQFVNWLEDDDFRRRAIRAISMSEGWFQRFKDQCISEFLQESGGLEWELVGLLVNAISRNPSDTIELLKSHWLNDTTKDELSIRIFDHLTEWAEERVKIVCRMIERSTLSQHHVSGIASVVSEYEPDLAPRILGTQFRKDLQHALTKDEPTKPDLPECSSIADHLAAKITLHSNDAVRKLLEANDGLYNMPEIAKAAPHAFLSEFWPMFIDAIEPTLTESHHIYRAYRLSRSVYFDFDNDSHRHMPLFDALQDSLKELGNGDIVAFENFVRNAMQIDSMLVQRLLCRALVDIKQTPVEFALEYLIGDPRRLAIGDHVDHPGDSRRLIAKISRDLNQEQIILLDEAINKWSEYHAQIPDEDANTRFSRRKWDRELKLRLRAAIPFELMTQSMRSNFEAEKVALHQTGLEIRNSRAWMSQVESPMSAEQMAKAADHDILKLFDELTDQTEWNHPRRPLQGGCIEASRELAEMTKKRPDRGIVLAKQFRREDQQMPVSYIVRGLGESEISSDEFFKLITELDSLGFDSHDFRDAAAIAFGKRLDHLDGLPDEICDLLTSWLVSWKYSEPTSQTFEGDDKDKEGESSILFDLSSLTSIPHGSYSILNAIAYGLMRKKPPSSDNWLVVLEDHLEREDDPRTWQVHAYAFPMLWHCDQYRSVAFLQKFFEKYPSVRDSCSGVMVVAKLRDFLGETVFIQFCNQLEVSEWVMGKQAKGELIGLSYLVQDGYNRVDTEVLESVHLGSQVDAKILKGIAFMAANLWKEVKCRPRATELFEVLSKHDDEQISSALAEVFLFAQFKPNRYSRRILHATLASPQLIQNVSAHHFADLLSDFVGTDPKLVLDLSNALLDQLDADQEQVYRRNFDISDAAFNSIAMALQRMGEPLRSQGLDLFERILTLGFSAPAQALRELDSRPVNVVKPVRRRRRTRN</sequence>
<organism evidence="2 3">
    <name type="scientific">Rubinisphaera italica</name>
    <dbReference type="NCBI Taxonomy" id="2527969"/>
    <lineage>
        <taxon>Bacteria</taxon>
        <taxon>Pseudomonadati</taxon>
        <taxon>Planctomycetota</taxon>
        <taxon>Planctomycetia</taxon>
        <taxon>Planctomycetales</taxon>
        <taxon>Planctomycetaceae</taxon>
        <taxon>Rubinisphaera</taxon>
    </lineage>
</organism>
<reference evidence="2 3" key="1">
    <citation type="submission" date="2019-02" db="EMBL/GenBank/DDBJ databases">
        <title>Deep-cultivation of Planctomycetes and their phenomic and genomic characterization uncovers novel biology.</title>
        <authorList>
            <person name="Wiegand S."/>
            <person name="Jogler M."/>
            <person name="Boedeker C."/>
            <person name="Pinto D."/>
            <person name="Vollmers J."/>
            <person name="Rivas-Marin E."/>
            <person name="Kohn T."/>
            <person name="Peeters S.H."/>
            <person name="Heuer A."/>
            <person name="Rast P."/>
            <person name="Oberbeckmann S."/>
            <person name="Bunk B."/>
            <person name="Jeske O."/>
            <person name="Meyerdierks A."/>
            <person name="Storesund J.E."/>
            <person name="Kallscheuer N."/>
            <person name="Luecker S."/>
            <person name="Lage O.M."/>
            <person name="Pohl T."/>
            <person name="Merkel B.J."/>
            <person name="Hornburger P."/>
            <person name="Mueller R.-W."/>
            <person name="Bruemmer F."/>
            <person name="Labrenz M."/>
            <person name="Spormann A.M."/>
            <person name="Op Den Camp H."/>
            <person name="Overmann J."/>
            <person name="Amann R."/>
            <person name="Jetten M.S.M."/>
            <person name="Mascher T."/>
            <person name="Medema M.H."/>
            <person name="Devos D.P."/>
            <person name="Kaster A.-K."/>
            <person name="Ovreas L."/>
            <person name="Rohde M."/>
            <person name="Galperin M.Y."/>
            <person name="Jogler C."/>
        </authorList>
    </citation>
    <scope>NUCLEOTIDE SEQUENCE [LARGE SCALE GENOMIC DNA]</scope>
    <source>
        <strain evidence="2 3">Pan54</strain>
    </source>
</reference>
<feature type="domain" description="ATPase AAA-type core" evidence="1">
    <location>
        <begin position="298"/>
        <end position="415"/>
    </location>
</feature>
<dbReference type="Pfam" id="PF00004">
    <property type="entry name" value="AAA"/>
    <property type="match status" value="1"/>
</dbReference>
<protein>
    <submittedName>
        <fullName evidence="2">ATPase family associated with various cellular activities (AAA)</fullName>
    </submittedName>
</protein>
<gene>
    <name evidence="2" type="ORF">Pan54_36470</name>
</gene>
<name>A0A5C5XIQ1_9PLAN</name>
<evidence type="ECO:0000313" key="3">
    <source>
        <dbReference type="Proteomes" id="UP000316095"/>
    </source>
</evidence>
<dbReference type="GO" id="GO:0005524">
    <property type="term" value="F:ATP binding"/>
    <property type="evidence" value="ECO:0007669"/>
    <property type="project" value="InterPro"/>
</dbReference>
<dbReference type="EMBL" id="SJPG01000001">
    <property type="protein sequence ID" value="TWT62900.1"/>
    <property type="molecule type" value="Genomic_DNA"/>
</dbReference>
<dbReference type="SUPFAM" id="SSF52540">
    <property type="entry name" value="P-loop containing nucleoside triphosphate hydrolases"/>
    <property type="match status" value="1"/>
</dbReference>
<dbReference type="InterPro" id="IPR027417">
    <property type="entry name" value="P-loop_NTPase"/>
</dbReference>
<dbReference type="GO" id="GO:0016887">
    <property type="term" value="F:ATP hydrolysis activity"/>
    <property type="evidence" value="ECO:0007669"/>
    <property type="project" value="InterPro"/>
</dbReference>